<feature type="transmembrane region" description="Helical" evidence="1">
    <location>
        <begin position="200"/>
        <end position="219"/>
    </location>
</feature>
<dbReference type="Pfam" id="PF02931">
    <property type="entry name" value="Neur_chan_LBD"/>
    <property type="match status" value="1"/>
</dbReference>
<proteinExistence type="predicted"/>
<accession>A0AAV4HHY0</accession>
<dbReference type="AlphaFoldDB" id="A0AAV4HHY0"/>
<name>A0AAV4HHY0_9GAST</name>
<gene>
    <name evidence="3" type="ORF">ElyMa_002726700</name>
</gene>
<feature type="transmembrane region" description="Helical" evidence="1">
    <location>
        <begin position="231"/>
        <end position="250"/>
    </location>
</feature>
<dbReference type="Gene3D" id="2.70.170.10">
    <property type="entry name" value="Neurotransmitter-gated ion-channel ligand-binding domain"/>
    <property type="match status" value="1"/>
</dbReference>
<reference evidence="3 4" key="1">
    <citation type="journal article" date="2021" name="Elife">
        <title>Chloroplast acquisition without the gene transfer in kleptoplastic sea slugs, Plakobranchus ocellatus.</title>
        <authorList>
            <person name="Maeda T."/>
            <person name="Takahashi S."/>
            <person name="Yoshida T."/>
            <person name="Shimamura S."/>
            <person name="Takaki Y."/>
            <person name="Nagai Y."/>
            <person name="Toyoda A."/>
            <person name="Suzuki Y."/>
            <person name="Arimoto A."/>
            <person name="Ishii H."/>
            <person name="Satoh N."/>
            <person name="Nishiyama T."/>
            <person name="Hasebe M."/>
            <person name="Maruyama T."/>
            <person name="Minagawa J."/>
            <person name="Obokata J."/>
            <person name="Shigenobu S."/>
        </authorList>
    </citation>
    <scope>NUCLEOTIDE SEQUENCE [LARGE SCALE GENOMIC DNA]</scope>
</reference>
<evidence type="ECO:0000259" key="2">
    <source>
        <dbReference type="Pfam" id="PF02931"/>
    </source>
</evidence>
<dbReference type="InterPro" id="IPR036734">
    <property type="entry name" value="Neur_chan_lig-bd_sf"/>
</dbReference>
<dbReference type="EMBL" id="BMAT01005601">
    <property type="protein sequence ID" value="GFR96706.1"/>
    <property type="molecule type" value="Genomic_DNA"/>
</dbReference>
<keyword evidence="4" id="KW-1185">Reference proteome</keyword>
<keyword evidence="1" id="KW-0472">Membrane</keyword>
<dbReference type="InterPro" id="IPR036719">
    <property type="entry name" value="Neuro-gated_channel_TM_sf"/>
</dbReference>
<comment type="caution">
    <text evidence="3">The sequence shown here is derived from an EMBL/GenBank/DDBJ whole genome shotgun (WGS) entry which is preliminary data.</text>
</comment>
<evidence type="ECO:0000313" key="4">
    <source>
        <dbReference type="Proteomes" id="UP000762676"/>
    </source>
</evidence>
<keyword evidence="1" id="KW-0812">Transmembrane</keyword>
<evidence type="ECO:0000313" key="3">
    <source>
        <dbReference type="EMBL" id="GFR96706.1"/>
    </source>
</evidence>
<protein>
    <submittedName>
        <fullName evidence="3">Cys-loop ligand-gated ion channel-like isoform X4</fullName>
    </submittedName>
</protein>
<organism evidence="3 4">
    <name type="scientific">Elysia marginata</name>
    <dbReference type="NCBI Taxonomy" id="1093978"/>
    <lineage>
        <taxon>Eukaryota</taxon>
        <taxon>Metazoa</taxon>
        <taxon>Spiralia</taxon>
        <taxon>Lophotrochozoa</taxon>
        <taxon>Mollusca</taxon>
        <taxon>Gastropoda</taxon>
        <taxon>Heterobranchia</taxon>
        <taxon>Euthyneura</taxon>
        <taxon>Panpulmonata</taxon>
        <taxon>Sacoglossa</taxon>
        <taxon>Placobranchoidea</taxon>
        <taxon>Plakobranchidae</taxon>
        <taxon>Elysia</taxon>
    </lineage>
</organism>
<dbReference type="InterPro" id="IPR006202">
    <property type="entry name" value="Neur_chan_lig-bd"/>
</dbReference>
<dbReference type="GO" id="GO:0005230">
    <property type="term" value="F:extracellular ligand-gated monoatomic ion channel activity"/>
    <property type="evidence" value="ECO:0007669"/>
    <property type="project" value="InterPro"/>
</dbReference>
<dbReference type="GO" id="GO:0016020">
    <property type="term" value="C:membrane"/>
    <property type="evidence" value="ECO:0007669"/>
    <property type="project" value="InterPro"/>
</dbReference>
<keyword evidence="1" id="KW-1133">Transmembrane helix</keyword>
<dbReference type="Proteomes" id="UP000762676">
    <property type="component" value="Unassembled WGS sequence"/>
</dbReference>
<dbReference type="Gene3D" id="6.10.250.2810">
    <property type="match status" value="1"/>
</dbReference>
<sequence>MDGFADAVLQQERVEKAKRTVYIKAVFLKIEDINTIQEYFSGLVFVKSRWREPALDSFFGKDVSNIKWEGMWGPKLDINNVLGEAKQQIWRDVQFNAKGEAFAVEKRRVKGNFTERMELQEFPFDIQDLSLLITSDFKEEMIQLEEDEEDLSSVVTDTFVDEQEWDLKHYVQCEPRAIISALSFTTFAVPRTLPQNRIQLSFILILACVTFKFAASQSVPKISYLTHLDRYILGSMIFLFFVAIWHGIVTRFEDHETDNLDFYAYITFIVVYVLVHALFFVTLIVRGYKRRALVQQRETEYLMRLDKSHSRESTNSDIPKTKWRLRPGPASKVGIKV</sequence>
<feature type="domain" description="Neurotransmitter-gated ion-channel ligand-binding" evidence="2">
    <location>
        <begin position="18"/>
        <end position="170"/>
    </location>
</feature>
<dbReference type="SUPFAM" id="SSF63712">
    <property type="entry name" value="Nicotinic receptor ligand binding domain-like"/>
    <property type="match status" value="1"/>
</dbReference>
<dbReference type="SUPFAM" id="SSF90112">
    <property type="entry name" value="Neurotransmitter-gated ion-channel transmembrane pore"/>
    <property type="match status" value="1"/>
</dbReference>
<feature type="transmembrane region" description="Helical" evidence="1">
    <location>
        <begin position="262"/>
        <end position="285"/>
    </location>
</feature>
<evidence type="ECO:0000256" key="1">
    <source>
        <dbReference type="SAM" id="Phobius"/>
    </source>
</evidence>